<dbReference type="VEuPathDB" id="FungiDB:BDEG_25520"/>
<evidence type="ECO:0000313" key="2">
    <source>
        <dbReference type="Proteomes" id="UP000077115"/>
    </source>
</evidence>
<evidence type="ECO:0000313" key="1">
    <source>
        <dbReference type="EMBL" id="OAJ42010.1"/>
    </source>
</evidence>
<dbReference type="AlphaFoldDB" id="A0A177WRH3"/>
<organism evidence="1 2">
    <name type="scientific">Batrachochytrium dendrobatidis (strain JEL423)</name>
    <dbReference type="NCBI Taxonomy" id="403673"/>
    <lineage>
        <taxon>Eukaryota</taxon>
        <taxon>Fungi</taxon>
        <taxon>Fungi incertae sedis</taxon>
        <taxon>Chytridiomycota</taxon>
        <taxon>Chytridiomycota incertae sedis</taxon>
        <taxon>Chytridiomycetes</taxon>
        <taxon>Rhizophydiales</taxon>
        <taxon>Rhizophydiales incertae sedis</taxon>
        <taxon>Batrachochytrium</taxon>
    </lineage>
</organism>
<reference evidence="1 2" key="2">
    <citation type="submission" date="2016-05" db="EMBL/GenBank/DDBJ databases">
        <title>Lineage-specific infection strategies underlie the spectrum of fungal disease in amphibians.</title>
        <authorList>
            <person name="Cuomo C.A."/>
            <person name="Farrer R.A."/>
            <person name="James T."/>
            <person name="Longcore J."/>
            <person name="Birren B."/>
        </authorList>
    </citation>
    <scope>NUCLEOTIDE SEQUENCE [LARGE SCALE GENOMIC DNA]</scope>
    <source>
        <strain evidence="1 2">JEL423</strain>
    </source>
</reference>
<name>A0A177WRH3_BATDL</name>
<reference evidence="1 2" key="1">
    <citation type="submission" date="2006-10" db="EMBL/GenBank/DDBJ databases">
        <title>The Genome Sequence of Batrachochytrium dendrobatidis JEL423.</title>
        <authorList>
            <consortium name="The Broad Institute Genome Sequencing Platform"/>
            <person name="Birren B."/>
            <person name="Lander E."/>
            <person name="Galagan J."/>
            <person name="Cuomo C."/>
            <person name="Devon K."/>
            <person name="Jaffe D."/>
            <person name="Butler J."/>
            <person name="Alvarez P."/>
            <person name="Gnerre S."/>
            <person name="Grabherr M."/>
            <person name="Kleber M."/>
            <person name="Mauceli E."/>
            <person name="Brockman W."/>
            <person name="Young S."/>
            <person name="LaButti K."/>
            <person name="Sykes S."/>
            <person name="DeCaprio D."/>
            <person name="Crawford M."/>
            <person name="Koehrsen M."/>
            <person name="Engels R."/>
            <person name="Montgomery P."/>
            <person name="Pearson M."/>
            <person name="Howarth C."/>
            <person name="Larson L."/>
            <person name="White J."/>
            <person name="O'Leary S."/>
            <person name="Kodira C."/>
            <person name="Zeng Q."/>
            <person name="Yandava C."/>
            <person name="Alvarado L."/>
            <person name="Longcore J."/>
            <person name="James T."/>
        </authorList>
    </citation>
    <scope>NUCLEOTIDE SEQUENCE [LARGE SCALE GENOMIC DNA]</scope>
    <source>
        <strain evidence="1 2">JEL423</strain>
    </source>
</reference>
<proteinExistence type="predicted"/>
<dbReference type="Proteomes" id="UP000077115">
    <property type="component" value="Unassembled WGS sequence"/>
</dbReference>
<dbReference type="EMBL" id="DS022306">
    <property type="protein sequence ID" value="OAJ42010.1"/>
    <property type="molecule type" value="Genomic_DNA"/>
</dbReference>
<sequence>MDIVRITMLARQSHRHSLHSAPLAHIETVSAAQTSLSMADCFSDHSHASTASCSARTTTADLAQTPVVMTPASRSSWRLQSLFSAFGLA</sequence>
<protein>
    <submittedName>
        <fullName evidence="1">Uncharacterized protein</fullName>
    </submittedName>
</protein>
<gene>
    <name evidence="1" type="ORF">BDEG_25520</name>
</gene>
<accession>A0A177WRH3</accession>